<gene>
    <name evidence="1" type="ORF">BDR25DRAFT_358998</name>
</gene>
<comment type="caution">
    <text evidence="1">The sequence shown here is derived from an EMBL/GenBank/DDBJ whole genome shotgun (WGS) entry which is preliminary data.</text>
</comment>
<protein>
    <submittedName>
        <fullName evidence="1">Uncharacterized protein</fullName>
    </submittedName>
</protein>
<name>A0ACB6QJ23_9PLEO</name>
<evidence type="ECO:0000313" key="1">
    <source>
        <dbReference type="EMBL" id="KAF2466938.1"/>
    </source>
</evidence>
<reference evidence="1" key="1">
    <citation type="journal article" date="2020" name="Stud. Mycol.">
        <title>101 Dothideomycetes genomes: a test case for predicting lifestyles and emergence of pathogens.</title>
        <authorList>
            <person name="Haridas S."/>
            <person name="Albert R."/>
            <person name="Binder M."/>
            <person name="Bloem J."/>
            <person name="Labutti K."/>
            <person name="Salamov A."/>
            <person name="Andreopoulos B."/>
            <person name="Baker S."/>
            <person name="Barry K."/>
            <person name="Bills G."/>
            <person name="Bluhm B."/>
            <person name="Cannon C."/>
            <person name="Castanera R."/>
            <person name="Culley D."/>
            <person name="Daum C."/>
            <person name="Ezra D."/>
            <person name="Gonzalez J."/>
            <person name="Henrissat B."/>
            <person name="Kuo A."/>
            <person name="Liang C."/>
            <person name="Lipzen A."/>
            <person name="Lutzoni F."/>
            <person name="Magnuson J."/>
            <person name="Mondo S."/>
            <person name="Nolan M."/>
            <person name="Ohm R."/>
            <person name="Pangilinan J."/>
            <person name="Park H.-J."/>
            <person name="Ramirez L."/>
            <person name="Alfaro M."/>
            <person name="Sun H."/>
            <person name="Tritt A."/>
            <person name="Yoshinaga Y."/>
            <person name="Zwiers L.-H."/>
            <person name="Turgeon B."/>
            <person name="Goodwin S."/>
            <person name="Spatafora J."/>
            <person name="Crous P."/>
            <person name="Grigoriev I."/>
        </authorList>
    </citation>
    <scope>NUCLEOTIDE SEQUENCE</scope>
    <source>
        <strain evidence="1">ATCC 200398</strain>
    </source>
</reference>
<organism evidence="1 2">
    <name type="scientific">Lindgomyces ingoldianus</name>
    <dbReference type="NCBI Taxonomy" id="673940"/>
    <lineage>
        <taxon>Eukaryota</taxon>
        <taxon>Fungi</taxon>
        <taxon>Dikarya</taxon>
        <taxon>Ascomycota</taxon>
        <taxon>Pezizomycotina</taxon>
        <taxon>Dothideomycetes</taxon>
        <taxon>Pleosporomycetidae</taxon>
        <taxon>Pleosporales</taxon>
        <taxon>Lindgomycetaceae</taxon>
        <taxon>Lindgomyces</taxon>
    </lineage>
</organism>
<evidence type="ECO:0000313" key="2">
    <source>
        <dbReference type="Proteomes" id="UP000799755"/>
    </source>
</evidence>
<dbReference type="Proteomes" id="UP000799755">
    <property type="component" value="Unassembled WGS sequence"/>
</dbReference>
<dbReference type="EMBL" id="MU003522">
    <property type="protein sequence ID" value="KAF2466938.1"/>
    <property type="molecule type" value="Genomic_DNA"/>
</dbReference>
<sequence>MKATLFSLATFVVAAATSPVALEYQQCYGLNGKTTTYLPCAKQYSSQKFVSCCGTGDICLSSGLCLYEGARDSRGLLRADGCTDPTLKDSSCQPWAQPTVKAWANSNADTSFLAVLACSSGKYCAIPATVPALSGDEAVGDDCCDSQQFEIVSGSSLGKPGLFNEERPYSSRKILKVWLCVFIPFSIHPVIQFDCP</sequence>
<keyword evidence="2" id="KW-1185">Reference proteome</keyword>
<accession>A0ACB6QJ23</accession>
<proteinExistence type="predicted"/>